<evidence type="ECO:0000313" key="5">
    <source>
        <dbReference type="EMBL" id="RTR15547.1"/>
    </source>
</evidence>
<evidence type="ECO:0000313" key="6">
    <source>
        <dbReference type="Proteomes" id="UP000277007"/>
    </source>
</evidence>
<dbReference type="Gene3D" id="3.90.79.10">
    <property type="entry name" value="Nucleoside Triphosphate Pyrophosphohydrolase"/>
    <property type="match status" value="1"/>
</dbReference>
<dbReference type="PROSITE" id="PS00893">
    <property type="entry name" value="NUDIX_BOX"/>
    <property type="match status" value="1"/>
</dbReference>
<accession>A0A431VBJ5</accession>
<comment type="caution">
    <text evidence="5">The sequence shown here is derived from an EMBL/GenBank/DDBJ whole genome shotgun (WGS) entry which is preliminary data.</text>
</comment>
<evidence type="ECO:0000256" key="3">
    <source>
        <dbReference type="RuleBase" id="RU003476"/>
    </source>
</evidence>
<dbReference type="InterPro" id="IPR020476">
    <property type="entry name" value="Nudix_hydrolase"/>
</dbReference>
<protein>
    <submittedName>
        <fullName evidence="5">NUDIX domain-containing protein</fullName>
    </submittedName>
</protein>
<comment type="similarity">
    <text evidence="3">Belongs to the Nudix hydrolase family.</text>
</comment>
<dbReference type="PANTHER" id="PTHR43046:SF14">
    <property type="entry name" value="MUTT_NUDIX FAMILY PROTEIN"/>
    <property type="match status" value="1"/>
</dbReference>
<dbReference type="PROSITE" id="PS51462">
    <property type="entry name" value="NUDIX"/>
    <property type="match status" value="1"/>
</dbReference>
<reference evidence="5 6" key="1">
    <citation type="submission" date="2018-12" db="EMBL/GenBank/DDBJ databases">
        <authorList>
            <person name="Yang Y."/>
        </authorList>
    </citation>
    <scope>NUCLEOTIDE SEQUENCE [LARGE SCALE GENOMIC DNA]</scope>
    <source>
        <strain evidence="5 6">L-25-5w-1</strain>
    </source>
</reference>
<keyword evidence="2 3" id="KW-0378">Hydrolase</keyword>
<evidence type="ECO:0000259" key="4">
    <source>
        <dbReference type="PROSITE" id="PS51462"/>
    </source>
</evidence>
<dbReference type="Proteomes" id="UP000277007">
    <property type="component" value="Unassembled WGS sequence"/>
</dbReference>
<evidence type="ECO:0000256" key="1">
    <source>
        <dbReference type="ARBA" id="ARBA00001946"/>
    </source>
</evidence>
<dbReference type="SUPFAM" id="SSF55811">
    <property type="entry name" value="Nudix"/>
    <property type="match status" value="1"/>
</dbReference>
<dbReference type="InterPro" id="IPR000086">
    <property type="entry name" value="NUDIX_hydrolase_dom"/>
</dbReference>
<proteinExistence type="inferred from homology"/>
<dbReference type="InterPro" id="IPR020084">
    <property type="entry name" value="NUDIX_hydrolase_CS"/>
</dbReference>
<dbReference type="Pfam" id="PF00293">
    <property type="entry name" value="NUDIX"/>
    <property type="match status" value="1"/>
</dbReference>
<dbReference type="RefSeq" id="WP_126619910.1">
    <property type="nucleotide sequence ID" value="NZ_JBHUCY010000017.1"/>
</dbReference>
<dbReference type="InterPro" id="IPR015797">
    <property type="entry name" value="NUDIX_hydrolase-like_dom_sf"/>
</dbReference>
<keyword evidence="6" id="KW-1185">Reference proteome</keyword>
<name>A0A431VBJ5_9PROT</name>
<dbReference type="OrthoDB" id="289720at2"/>
<dbReference type="GO" id="GO:0016787">
    <property type="term" value="F:hydrolase activity"/>
    <property type="evidence" value="ECO:0007669"/>
    <property type="project" value="UniProtKB-KW"/>
</dbReference>
<evidence type="ECO:0000256" key="2">
    <source>
        <dbReference type="ARBA" id="ARBA00022801"/>
    </source>
</evidence>
<comment type="cofactor">
    <cofactor evidence="1">
        <name>Mg(2+)</name>
        <dbReference type="ChEBI" id="CHEBI:18420"/>
    </cofactor>
</comment>
<gene>
    <name evidence="5" type="ORF">EJ903_23130</name>
</gene>
<dbReference type="PANTHER" id="PTHR43046">
    <property type="entry name" value="GDP-MANNOSE MANNOSYL HYDROLASE"/>
    <property type="match status" value="1"/>
</dbReference>
<organism evidence="5 6">
    <name type="scientific">Azospirillum griseum</name>
    <dbReference type="NCBI Taxonomy" id="2496639"/>
    <lineage>
        <taxon>Bacteria</taxon>
        <taxon>Pseudomonadati</taxon>
        <taxon>Pseudomonadota</taxon>
        <taxon>Alphaproteobacteria</taxon>
        <taxon>Rhodospirillales</taxon>
        <taxon>Azospirillaceae</taxon>
        <taxon>Azospirillum</taxon>
    </lineage>
</organism>
<dbReference type="AlphaFoldDB" id="A0A431VBJ5"/>
<dbReference type="PRINTS" id="PR00502">
    <property type="entry name" value="NUDIXFAMILY"/>
</dbReference>
<feature type="domain" description="Nudix hydrolase" evidence="4">
    <location>
        <begin position="17"/>
        <end position="153"/>
    </location>
</feature>
<dbReference type="EMBL" id="RXMA01000034">
    <property type="protein sequence ID" value="RTR15547.1"/>
    <property type="molecule type" value="Genomic_DNA"/>
</dbReference>
<sequence>MSIGDGHPHLDLTRILRPGDGVGALLLLEDGRYLLQRRDCITGIFFPDHWGCFGGAIDPGETAEQALVRELAEETGLDADLLPVRYFSRFDFDLSFAGCGRIFRTFFEVQVSGDALSHARLGEGREMRAFSAAEVLSLSPVTPYDGFGLWMHINQGRLRPAV</sequence>